<evidence type="ECO:0000313" key="15">
    <source>
        <dbReference type="EMBL" id="KAK7544583.1"/>
    </source>
</evidence>
<dbReference type="PANTHER" id="PTHR11709">
    <property type="entry name" value="MULTI-COPPER OXIDASE"/>
    <property type="match status" value="1"/>
</dbReference>
<evidence type="ECO:0000256" key="4">
    <source>
        <dbReference type="ARBA" id="ARBA00012297"/>
    </source>
</evidence>
<dbReference type="InterPro" id="IPR002355">
    <property type="entry name" value="Cu_oxidase_Cu_BS"/>
</dbReference>
<dbReference type="InterPro" id="IPR008972">
    <property type="entry name" value="Cupredoxin"/>
</dbReference>
<dbReference type="InterPro" id="IPR001117">
    <property type="entry name" value="Cu-oxidase_2nd"/>
</dbReference>
<evidence type="ECO:0000313" key="16">
    <source>
        <dbReference type="Proteomes" id="UP001360953"/>
    </source>
</evidence>
<feature type="region of interest" description="Disordered" evidence="10">
    <location>
        <begin position="29"/>
        <end position="55"/>
    </location>
</feature>
<protein>
    <recommendedName>
        <fullName evidence="4">laccase</fullName>
        <ecNumber evidence="4">1.10.3.2</ecNumber>
    </recommendedName>
</protein>
<dbReference type="PANTHER" id="PTHR11709:SF87">
    <property type="entry name" value="LACCASE"/>
    <property type="match status" value="1"/>
</dbReference>
<sequence>MRLYQLAVLVGLASASNLPADHVLWGPGGPPQTLIQRQASPTSSKAASTRTPDGVCSNGPNTRGCWANGYSIATDFDAKWPNTGRTVKYNLEITNSTCNPDGAVARPCLLFNGQLPGPTIYANWGDMIQVTVTNKMPSNGTSVHWHGIRQYQTNSQDGTNGLTECPLAPGDTKTYTFQATQFGTSWFHSHFSTQYGDGASGQIVINGPASANYDEDLGTFTLSDWYYRGSFGIEALTMAALQRGQPGPNPDNILVNGTSKSATGTGSYSTTTMKPGKRYRLRLINNSVIDAIWVSLDGHSMQVITSDFVPTVPWNTNWLLVAIGQRYDVIITANQTASNYWFRANSAPGCNTTSALNGKAIFKYDGAPAVDPATSNTPQPGGCDEPLPTPVVPNAVPSATFLSQVKNLGVDLTVSNVTTNQQNIVFWGINMTAIDIDWEKPTIQYVMDKNTTYPHTYNLIELPTSDIWTYWIIQETAGTKVPIAHPMHLHGHDFYILGYGTGIFDTATSPSKLNFNNPTRRDSAILPARGWLAIAFPTDNPGSWLMHCHIANHISEGLGVQFLESKDKIKLPGPDYQQTCSNWDKYWKTSIYPKTDSGL</sequence>
<dbReference type="SUPFAM" id="SSF49503">
    <property type="entry name" value="Cupredoxins"/>
    <property type="match status" value="3"/>
</dbReference>
<feature type="domain" description="Plastocyanin-like" evidence="12">
    <location>
        <begin position="219"/>
        <end position="367"/>
    </location>
</feature>
<evidence type="ECO:0000256" key="11">
    <source>
        <dbReference type="SAM" id="SignalP"/>
    </source>
</evidence>
<evidence type="ECO:0000256" key="1">
    <source>
        <dbReference type="ARBA" id="ARBA00000349"/>
    </source>
</evidence>
<dbReference type="RefSeq" id="XP_066659818.1">
    <property type="nucleotide sequence ID" value="XM_066794950.1"/>
</dbReference>
<dbReference type="InterPro" id="IPR011706">
    <property type="entry name" value="Cu-oxidase_C"/>
</dbReference>
<evidence type="ECO:0000256" key="6">
    <source>
        <dbReference type="ARBA" id="ARBA00023002"/>
    </source>
</evidence>
<keyword evidence="16" id="KW-1185">Reference proteome</keyword>
<proteinExistence type="inferred from homology"/>
<dbReference type="EC" id="1.10.3.2" evidence="4"/>
<evidence type="ECO:0000259" key="12">
    <source>
        <dbReference type="Pfam" id="PF00394"/>
    </source>
</evidence>
<dbReference type="CDD" id="cd13854">
    <property type="entry name" value="CuRO_1_MaLCC_like"/>
    <property type="match status" value="1"/>
</dbReference>
<comment type="similarity">
    <text evidence="3">Belongs to the multicopper oxidase family.</text>
</comment>
<organism evidence="15 16">
    <name type="scientific">Phyllosticta citribraziliensis</name>
    <dbReference type="NCBI Taxonomy" id="989973"/>
    <lineage>
        <taxon>Eukaryota</taxon>
        <taxon>Fungi</taxon>
        <taxon>Dikarya</taxon>
        <taxon>Ascomycota</taxon>
        <taxon>Pezizomycotina</taxon>
        <taxon>Dothideomycetes</taxon>
        <taxon>Dothideomycetes incertae sedis</taxon>
        <taxon>Botryosphaeriales</taxon>
        <taxon>Phyllostictaceae</taxon>
        <taxon>Phyllosticta</taxon>
    </lineage>
</organism>
<evidence type="ECO:0000256" key="2">
    <source>
        <dbReference type="ARBA" id="ARBA00001935"/>
    </source>
</evidence>
<evidence type="ECO:0000259" key="14">
    <source>
        <dbReference type="Pfam" id="PF07732"/>
    </source>
</evidence>
<name>A0ABR1M9M0_9PEZI</name>
<keyword evidence="7" id="KW-0186">Copper</keyword>
<feature type="signal peptide" evidence="11">
    <location>
        <begin position="1"/>
        <end position="15"/>
    </location>
</feature>
<comment type="caution">
    <text evidence="15">The sequence shown here is derived from an EMBL/GenBank/DDBJ whole genome shotgun (WGS) entry which is preliminary data.</text>
</comment>
<evidence type="ECO:0000256" key="5">
    <source>
        <dbReference type="ARBA" id="ARBA00022723"/>
    </source>
</evidence>
<keyword evidence="8" id="KW-0325">Glycoprotein</keyword>
<evidence type="ECO:0000256" key="7">
    <source>
        <dbReference type="ARBA" id="ARBA00023008"/>
    </source>
</evidence>
<evidence type="ECO:0000256" key="10">
    <source>
        <dbReference type="SAM" id="MobiDB-lite"/>
    </source>
</evidence>
<feature type="domain" description="Plastocyanin-like" evidence="14">
    <location>
        <begin position="93"/>
        <end position="209"/>
    </location>
</feature>
<comment type="catalytic activity">
    <reaction evidence="1">
        <text>4 hydroquinone + O2 = 4 benzosemiquinone + 2 H2O</text>
        <dbReference type="Rhea" id="RHEA:11276"/>
        <dbReference type="ChEBI" id="CHEBI:15377"/>
        <dbReference type="ChEBI" id="CHEBI:15379"/>
        <dbReference type="ChEBI" id="CHEBI:17594"/>
        <dbReference type="ChEBI" id="CHEBI:17977"/>
        <dbReference type="EC" id="1.10.3.2"/>
    </reaction>
</comment>
<keyword evidence="6" id="KW-0560">Oxidoreductase</keyword>
<dbReference type="Proteomes" id="UP001360953">
    <property type="component" value="Unassembled WGS sequence"/>
</dbReference>
<keyword evidence="5" id="KW-0479">Metal-binding</keyword>
<dbReference type="GeneID" id="92027856"/>
<feature type="chain" id="PRO_5045909092" description="laccase" evidence="11">
    <location>
        <begin position="16"/>
        <end position="599"/>
    </location>
</feature>
<comment type="cofactor">
    <cofactor evidence="2">
        <name>Cu cation</name>
        <dbReference type="ChEBI" id="CHEBI:23378"/>
    </cofactor>
</comment>
<feature type="compositionally biased region" description="Polar residues" evidence="10">
    <location>
        <begin position="33"/>
        <end position="51"/>
    </location>
</feature>
<dbReference type="Pfam" id="PF07732">
    <property type="entry name" value="Cu-oxidase_3"/>
    <property type="match status" value="1"/>
</dbReference>
<keyword evidence="9" id="KW-0439">Lignin degradation</keyword>
<evidence type="ECO:0000256" key="3">
    <source>
        <dbReference type="ARBA" id="ARBA00010609"/>
    </source>
</evidence>
<feature type="domain" description="Plastocyanin-like" evidence="13">
    <location>
        <begin position="444"/>
        <end position="567"/>
    </location>
</feature>
<dbReference type="CDD" id="cd13901">
    <property type="entry name" value="CuRO_3_MaLCC_like"/>
    <property type="match status" value="1"/>
</dbReference>
<dbReference type="Pfam" id="PF07731">
    <property type="entry name" value="Cu-oxidase_2"/>
    <property type="match status" value="1"/>
</dbReference>
<dbReference type="InterPro" id="IPR033138">
    <property type="entry name" value="Cu_oxidase_CS"/>
</dbReference>
<dbReference type="Gene3D" id="2.60.40.420">
    <property type="entry name" value="Cupredoxins - blue copper proteins"/>
    <property type="match status" value="3"/>
</dbReference>
<dbReference type="InterPro" id="IPR045087">
    <property type="entry name" value="Cu-oxidase_fam"/>
</dbReference>
<evidence type="ECO:0000256" key="9">
    <source>
        <dbReference type="ARBA" id="ARBA00023185"/>
    </source>
</evidence>
<dbReference type="InterPro" id="IPR011707">
    <property type="entry name" value="Cu-oxidase-like_N"/>
</dbReference>
<keyword evidence="11" id="KW-0732">Signal</keyword>
<dbReference type="EMBL" id="JBBPEH010000001">
    <property type="protein sequence ID" value="KAK7544583.1"/>
    <property type="molecule type" value="Genomic_DNA"/>
</dbReference>
<reference evidence="15 16" key="1">
    <citation type="submission" date="2024-04" db="EMBL/GenBank/DDBJ databases">
        <title>Phyllosticta paracitricarpa is synonymous to the EU quarantine fungus P. citricarpa based on phylogenomic analyses.</title>
        <authorList>
            <consortium name="Lawrence Berkeley National Laboratory"/>
            <person name="Van ingen-buijs V.A."/>
            <person name="Van westerhoven A.C."/>
            <person name="Haridas S."/>
            <person name="Skiadas P."/>
            <person name="Martin F."/>
            <person name="Groenewald J.Z."/>
            <person name="Crous P.W."/>
            <person name="Seidl M.F."/>
        </authorList>
    </citation>
    <scope>NUCLEOTIDE SEQUENCE [LARGE SCALE GENOMIC DNA]</scope>
    <source>
        <strain evidence="15 16">CPC 17464</strain>
    </source>
</reference>
<dbReference type="PROSITE" id="PS00079">
    <property type="entry name" value="MULTICOPPER_OXIDASE1"/>
    <property type="match status" value="1"/>
</dbReference>
<evidence type="ECO:0000259" key="13">
    <source>
        <dbReference type="Pfam" id="PF07731"/>
    </source>
</evidence>
<dbReference type="Pfam" id="PF00394">
    <property type="entry name" value="Cu-oxidase"/>
    <property type="match status" value="1"/>
</dbReference>
<accession>A0ABR1M9M0</accession>
<evidence type="ECO:0000256" key="8">
    <source>
        <dbReference type="ARBA" id="ARBA00023180"/>
    </source>
</evidence>
<gene>
    <name evidence="15" type="ORF">J3D65DRAFT_26942</name>
</gene>
<dbReference type="PROSITE" id="PS00080">
    <property type="entry name" value="MULTICOPPER_OXIDASE2"/>
    <property type="match status" value="1"/>
</dbReference>